<keyword evidence="1" id="KW-0175">Coiled coil</keyword>
<proteinExistence type="predicted"/>
<protein>
    <submittedName>
        <fullName evidence="3">Epithelial stromal interaction 1</fullName>
    </submittedName>
</protein>
<organism evidence="3 4">
    <name type="scientific">Sciurus vulgaris</name>
    <name type="common">Eurasian red squirrel</name>
    <dbReference type="NCBI Taxonomy" id="55149"/>
    <lineage>
        <taxon>Eukaryota</taxon>
        <taxon>Metazoa</taxon>
        <taxon>Chordata</taxon>
        <taxon>Craniata</taxon>
        <taxon>Vertebrata</taxon>
        <taxon>Euteleostomi</taxon>
        <taxon>Mammalia</taxon>
        <taxon>Eutheria</taxon>
        <taxon>Euarchontoglires</taxon>
        <taxon>Glires</taxon>
        <taxon>Rodentia</taxon>
        <taxon>Sciuromorpha</taxon>
        <taxon>Sciuridae</taxon>
        <taxon>Sciurinae</taxon>
        <taxon>Sciurini</taxon>
        <taxon>Sciurus</taxon>
    </lineage>
</organism>
<evidence type="ECO:0000313" key="3">
    <source>
        <dbReference type="Ensembl" id="ENSSVLP00005000800.1"/>
    </source>
</evidence>
<evidence type="ECO:0000256" key="1">
    <source>
        <dbReference type="SAM" id="Coils"/>
    </source>
</evidence>
<dbReference type="GeneTree" id="ENSGT00390000013820"/>
<keyword evidence="4" id="KW-1185">Reference proteome</keyword>
<dbReference type="PANTHER" id="PTHR22529">
    <property type="entry name" value="EPITHELIAL-STROMAL INTERACTION PROTEIN 1"/>
    <property type="match status" value="1"/>
</dbReference>
<reference evidence="3" key="2">
    <citation type="submission" date="2025-09" db="UniProtKB">
        <authorList>
            <consortium name="Ensembl"/>
        </authorList>
    </citation>
    <scope>IDENTIFICATION</scope>
</reference>
<sequence length="314" mass="36063">MYTRSKVVGSKLGASSASQDASGWRGEVGPLQSQRQGVEATPKSPSRESLGPAGQGSTGAYTMIAPNESRRHQIQRIAAQELSNLEKWKEQNRAKQVYVVPTLLGGSQSESEVRQKQQLQLMQNKYQQKLKRQESVRIRKEVEEAELQKMKAIQREKSNKLEEKKQLQEKLRREAFREHHQYTTAAFLSRLDTELPNKSACQTAPCDLQSWTPKLPVLPTDYSWAGNQAYKDSLREKENQRLQKMKMKDEQQQKNKLREPKRQQQEEERTKILQAEHRRVNNAFLDRLQGKSQPGGLEQSGGYWNTNCGNSWGI</sequence>
<dbReference type="AlphaFoldDB" id="A0A8D2AJA2"/>
<name>A0A8D2AJA2_SCIVU</name>
<dbReference type="PANTHER" id="PTHR22529:SF1">
    <property type="entry name" value="EPITHELIAL-STROMAL INTERACTION PROTEIN 1"/>
    <property type="match status" value="1"/>
</dbReference>
<accession>A0A8D2AJA2</accession>
<dbReference type="Ensembl" id="ENSSVLT00005000893.1">
    <property type="protein sequence ID" value="ENSSVLP00005000800.1"/>
    <property type="gene ID" value="ENSSVLG00005000671.1"/>
</dbReference>
<evidence type="ECO:0000256" key="2">
    <source>
        <dbReference type="SAM" id="MobiDB-lite"/>
    </source>
</evidence>
<dbReference type="OrthoDB" id="10053624at2759"/>
<evidence type="ECO:0000313" key="4">
    <source>
        <dbReference type="Proteomes" id="UP000694564"/>
    </source>
</evidence>
<feature type="region of interest" description="Disordered" evidence="2">
    <location>
        <begin position="243"/>
        <end position="274"/>
    </location>
</feature>
<reference evidence="3" key="1">
    <citation type="submission" date="2025-08" db="UniProtKB">
        <authorList>
            <consortium name="Ensembl"/>
        </authorList>
    </citation>
    <scope>IDENTIFICATION</scope>
</reference>
<feature type="region of interest" description="Disordered" evidence="2">
    <location>
        <begin position="1"/>
        <end position="61"/>
    </location>
</feature>
<gene>
    <name evidence="3" type="primary">EPSTI1</name>
</gene>
<dbReference type="Proteomes" id="UP000694564">
    <property type="component" value="Chromosome 4"/>
</dbReference>
<feature type="coiled-coil region" evidence="1">
    <location>
        <begin position="116"/>
        <end position="178"/>
    </location>
</feature>
<dbReference type="InterPro" id="IPR026185">
    <property type="entry name" value="EPSTI1"/>
</dbReference>